<dbReference type="InterPro" id="IPR039740">
    <property type="entry name" value="CNOT10"/>
</dbReference>
<reference evidence="3" key="1">
    <citation type="submission" date="2023-06" db="EMBL/GenBank/DDBJ databases">
        <title>Genomic analysis of the entomopathogenic nematode Steinernema hermaphroditum.</title>
        <authorList>
            <person name="Schwarz E.M."/>
            <person name="Heppert J.K."/>
            <person name="Baniya A."/>
            <person name="Schwartz H.T."/>
            <person name="Tan C.-H."/>
            <person name="Antoshechkin I."/>
            <person name="Sternberg P.W."/>
            <person name="Goodrich-Blair H."/>
            <person name="Dillman A.R."/>
        </authorList>
    </citation>
    <scope>NUCLEOTIDE SEQUENCE</scope>
    <source>
        <strain evidence="3">PS9179</strain>
        <tissue evidence="3">Whole animal</tissue>
    </source>
</reference>
<proteinExistence type="inferred from homology"/>
<dbReference type="InterPro" id="IPR011990">
    <property type="entry name" value="TPR-like_helical_dom_sf"/>
</dbReference>
<organism evidence="3 4">
    <name type="scientific">Steinernema hermaphroditum</name>
    <dbReference type="NCBI Taxonomy" id="289476"/>
    <lineage>
        <taxon>Eukaryota</taxon>
        <taxon>Metazoa</taxon>
        <taxon>Ecdysozoa</taxon>
        <taxon>Nematoda</taxon>
        <taxon>Chromadorea</taxon>
        <taxon>Rhabditida</taxon>
        <taxon>Tylenchina</taxon>
        <taxon>Panagrolaimomorpha</taxon>
        <taxon>Strongyloidoidea</taxon>
        <taxon>Steinernematidae</taxon>
        <taxon>Steinernema</taxon>
    </lineage>
</organism>
<dbReference type="AlphaFoldDB" id="A0AA39IMJ9"/>
<evidence type="ECO:0000313" key="4">
    <source>
        <dbReference type="Proteomes" id="UP001175271"/>
    </source>
</evidence>
<keyword evidence="2" id="KW-0943">RNA-mediated gene silencing</keyword>
<dbReference type="Proteomes" id="UP001175271">
    <property type="component" value="Unassembled WGS sequence"/>
</dbReference>
<dbReference type="EMBL" id="JAUCMV010000001">
    <property type="protein sequence ID" value="KAK0426012.1"/>
    <property type="molecule type" value="Genomic_DNA"/>
</dbReference>
<gene>
    <name evidence="3" type="ORF">QR680_009501</name>
</gene>
<dbReference type="GO" id="GO:0005737">
    <property type="term" value="C:cytoplasm"/>
    <property type="evidence" value="ECO:0007669"/>
    <property type="project" value="UniProtKB-SubCell"/>
</dbReference>
<evidence type="ECO:0000256" key="2">
    <source>
        <dbReference type="RuleBase" id="RU367083"/>
    </source>
</evidence>
<dbReference type="GO" id="GO:0005634">
    <property type="term" value="C:nucleus"/>
    <property type="evidence" value="ECO:0007669"/>
    <property type="project" value="UniProtKB-SubCell"/>
</dbReference>
<keyword evidence="2" id="KW-0804">Transcription</keyword>
<keyword evidence="2" id="KW-0963">Cytoplasm</keyword>
<evidence type="ECO:0000313" key="3">
    <source>
        <dbReference type="EMBL" id="KAK0426012.1"/>
    </source>
</evidence>
<comment type="caution">
    <text evidence="3">The sequence shown here is derived from an EMBL/GenBank/DDBJ whole genome shotgun (WGS) entry which is preliminary data.</text>
</comment>
<dbReference type="GO" id="GO:0031047">
    <property type="term" value="P:regulatory ncRNA-mediated gene silencing"/>
    <property type="evidence" value="ECO:0007669"/>
    <property type="project" value="UniProtKB-UniRule"/>
</dbReference>
<keyword evidence="4" id="KW-1185">Reference proteome</keyword>
<dbReference type="GO" id="GO:0030014">
    <property type="term" value="C:CCR4-NOT complex"/>
    <property type="evidence" value="ECO:0007669"/>
    <property type="project" value="UniProtKB-UniRule"/>
</dbReference>
<dbReference type="PANTHER" id="PTHR12979:SF5">
    <property type="entry name" value="CCR4-NOT TRANSCRIPTION COMPLEX SUBUNIT 10"/>
    <property type="match status" value="1"/>
</dbReference>
<comment type="function">
    <text evidence="2">Component of the CCR4-NOT complex which is one of the major cellular mRNA deadenylases and is linked to various cellular processes including bulk mRNA degradation, miRNA-mediated repression, translational repression during translational initiation and general transcription regulation.</text>
</comment>
<name>A0AA39IMJ9_9BILA</name>
<dbReference type="Gene3D" id="1.25.40.10">
    <property type="entry name" value="Tetratricopeptide repeat domain"/>
    <property type="match status" value="1"/>
</dbReference>
<dbReference type="GO" id="GO:0006402">
    <property type="term" value="P:mRNA catabolic process"/>
    <property type="evidence" value="ECO:0007669"/>
    <property type="project" value="TreeGrafter"/>
</dbReference>
<comment type="subcellular location">
    <subcellularLocation>
        <location evidence="2">Cytoplasm</location>
    </subcellularLocation>
    <subcellularLocation>
        <location evidence="2">Nucleus</location>
    </subcellularLocation>
</comment>
<keyword evidence="2" id="KW-0805">Transcription regulation</keyword>
<keyword evidence="2" id="KW-0539">Nucleus</keyword>
<dbReference type="SUPFAM" id="SSF48452">
    <property type="entry name" value="TPR-like"/>
    <property type="match status" value="2"/>
</dbReference>
<dbReference type="PANTHER" id="PTHR12979">
    <property type="entry name" value="CCR4-NOT TRANSCRIPTION COMPLEX SUBUNIT 10"/>
    <property type="match status" value="1"/>
</dbReference>
<sequence>MLFSSPTSPRRLPRRFVVPALRFVPSSDRSFVDRRKLFPTAMNEQKTLGERYFLVARQESGIDLENGDFPAAFPDPVAATAGYNMAVLLFHRMRKQSALNIIRSIQRSPNMPESLMCEASLLEMNILLDFRQSKPIIAVVRTFQTKPWWATATLRQKETAERLIVRARAMVSVEKFVLQPHHLDHDSLSWLVCHAKVDARNGEFKKSISRLLEARAKASKENQVMIDNALGCVYASAVKNHNFAEAFFRSAMKEAHLENPILGSFGSVPRAVLVYNLALCLLSQGKYEDAFKLFVLTVPYFQHLPRFWLRLAECCTAALLSDKSTLGNKNPTESSLAKSVVMQARFRKGVLPESQSLGSAESASDDMIQNLRMGQLPSISFSNALTCLRNAHTLGGDDRNFVSLLSAIHELTAFVSLQLRSPGLALRAATAILTLPQSSSNPYLYIKGALLKAEALVALGQVHQAIALLDQITAAGQTMSSQILGLTTVAYNASLLHAKVGNVQKAIDIYEQMKGMTCTDSNISHFIALERYLQSLVKRSRTTNAFASMFDVSESRRYEYDS</sequence>
<comment type="similarity">
    <text evidence="1 2">Belongs to the CNOT10 family.</text>
</comment>
<keyword evidence="2" id="KW-0810">Translation regulation</keyword>
<evidence type="ECO:0000256" key="1">
    <source>
        <dbReference type="ARBA" id="ARBA00010080"/>
    </source>
</evidence>
<accession>A0AA39IMJ9</accession>
<protein>
    <recommendedName>
        <fullName evidence="2">CCR4-NOT transcription complex subunit 10</fullName>
    </recommendedName>
</protein>
<dbReference type="GO" id="GO:0017148">
    <property type="term" value="P:negative regulation of translation"/>
    <property type="evidence" value="ECO:0007669"/>
    <property type="project" value="TreeGrafter"/>
</dbReference>